<reference evidence="3" key="1">
    <citation type="submission" date="2022-08" db="EMBL/GenBank/DDBJ databases">
        <title>Novel sulfate-reducing endosymbionts in the free-living metamonad Anaeramoeba.</title>
        <authorList>
            <person name="Jerlstrom-Hultqvist J."/>
            <person name="Cepicka I."/>
            <person name="Gallot-Lavallee L."/>
            <person name="Salas-Leiva D."/>
            <person name="Curtis B.A."/>
            <person name="Zahonova K."/>
            <person name="Pipaliya S."/>
            <person name="Dacks J."/>
            <person name="Roger A.J."/>
        </authorList>
    </citation>
    <scope>NUCLEOTIDE SEQUENCE</scope>
    <source>
        <strain evidence="3">Schooner1</strain>
    </source>
</reference>
<feature type="compositionally biased region" description="Basic and acidic residues" evidence="1">
    <location>
        <begin position="258"/>
        <end position="278"/>
    </location>
</feature>
<feature type="signal peptide" evidence="2">
    <location>
        <begin position="1"/>
        <end position="18"/>
    </location>
</feature>
<evidence type="ECO:0008006" key="5">
    <source>
        <dbReference type="Google" id="ProtNLM"/>
    </source>
</evidence>
<accession>A0ABQ8ZFG3</accession>
<dbReference type="EMBL" id="JAOAOG010000004">
    <property type="protein sequence ID" value="KAJ6255491.1"/>
    <property type="molecule type" value="Genomic_DNA"/>
</dbReference>
<evidence type="ECO:0000313" key="4">
    <source>
        <dbReference type="Proteomes" id="UP001150062"/>
    </source>
</evidence>
<feature type="compositionally biased region" description="Basic and acidic residues" evidence="1">
    <location>
        <begin position="287"/>
        <end position="299"/>
    </location>
</feature>
<sequence length="308" mass="36156">MKITHLFLILISCGLISCFSCDKFLKGEWQVKVHDIPLSKPHLQSTNPKVGTLLLMPEKKQLFGDFWFHENTKNTNESKEETVPYFNLKVQKIDDRKGTIFYKENEKDDEYKILFQFDLILNLGTLFSNGIWKPESKNTKMSQEIQIIVHDSKSFTACIFQSDGIKVLSAKNVNKKKSIYSKLFNFSPILIVFLPSLFRMGTKPKELKQLEMRKKHVNGLLDELEYAKLQKKKLQHMKKFNSQKNGKQPGKKSGVTKENIKEKTVQEKNEEHVLKEVDMNEEEEEEMKEKENKEVKEEEKKEEEDEMK</sequence>
<gene>
    <name evidence="3" type="ORF">M0813_11367</name>
</gene>
<dbReference type="Proteomes" id="UP001150062">
    <property type="component" value="Unassembled WGS sequence"/>
</dbReference>
<proteinExistence type="predicted"/>
<dbReference type="PROSITE" id="PS51257">
    <property type="entry name" value="PROKAR_LIPOPROTEIN"/>
    <property type="match status" value="1"/>
</dbReference>
<protein>
    <recommendedName>
        <fullName evidence="5">Lipoprotein</fullName>
    </recommendedName>
</protein>
<evidence type="ECO:0000256" key="2">
    <source>
        <dbReference type="SAM" id="SignalP"/>
    </source>
</evidence>
<feature type="region of interest" description="Disordered" evidence="1">
    <location>
        <begin position="238"/>
        <end position="308"/>
    </location>
</feature>
<keyword evidence="2" id="KW-0732">Signal</keyword>
<keyword evidence="4" id="KW-1185">Reference proteome</keyword>
<name>A0ABQ8ZFG3_9EUKA</name>
<comment type="caution">
    <text evidence="3">The sequence shown here is derived from an EMBL/GenBank/DDBJ whole genome shotgun (WGS) entry which is preliminary data.</text>
</comment>
<evidence type="ECO:0000256" key="1">
    <source>
        <dbReference type="SAM" id="MobiDB-lite"/>
    </source>
</evidence>
<feature type="chain" id="PRO_5045357967" description="Lipoprotein" evidence="2">
    <location>
        <begin position="19"/>
        <end position="308"/>
    </location>
</feature>
<evidence type="ECO:0000313" key="3">
    <source>
        <dbReference type="EMBL" id="KAJ6255491.1"/>
    </source>
</evidence>
<organism evidence="3 4">
    <name type="scientific">Anaeramoeba flamelloides</name>
    <dbReference type="NCBI Taxonomy" id="1746091"/>
    <lineage>
        <taxon>Eukaryota</taxon>
        <taxon>Metamonada</taxon>
        <taxon>Anaeramoebidae</taxon>
        <taxon>Anaeramoeba</taxon>
    </lineage>
</organism>